<keyword evidence="6" id="KW-0134">Cell wall</keyword>
<evidence type="ECO:0000256" key="6">
    <source>
        <dbReference type="ARBA" id="ARBA00022512"/>
    </source>
</evidence>
<evidence type="ECO:0000256" key="8">
    <source>
        <dbReference type="ARBA" id="ARBA00023085"/>
    </source>
</evidence>
<dbReference type="PaxDb" id="3218-PP1S216_42V6.1"/>
<dbReference type="Gramene" id="Pp3c21_22110V3.1">
    <property type="protein sequence ID" value="Pp3c21_22110V3.1"/>
    <property type="gene ID" value="Pp3c21_22110"/>
</dbReference>
<dbReference type="GeneID" id="112273908"/>
<dbReference type="SUPFAM" id="SSF51126">
    <property type="entry name" value="Pectin lyase-like"/>
    <property type="match status" value="1"/>
</dbReference>
<dbReference type="OrthoDB" id="2019149at2759"/>
<keyword evidence="14" id="KW-1185">Reference proteome</keyword>
<dbReference type="Gene3D" id="1.20.140.40">
    <property type="entry name" value="Invertase/pectin methylesterase inhibitor family protein"/>
    <property type="match status" value="1"/>
</dbReference>
<dbReference type="FunFam" id="2.160.20.10:FF:000029">
    <property type="entry name" value="Pectinesterase 4"/>
    <property type="match status" value="1"/>
</dbReference>
<reference evidence="13" key="3">
    <citation type="submission" date="2020-12" db="UniProtKB">
        <authorList>
            <consortium name="EnsemblPlants"/>
        </authorList>
    </citation>
    <scope>IDENTIFICATION</scope>
</reference>
<evidence type="ECO:0000256" key="9">
    <source>
        <dbReference type="PROSITE-ProRule" id="PRU10040"/>
    </source>
</evidence>
<comment type="pathway">
    <text evidence="2 10">Glycan metabolism; pectin degradation; 2-dehydro-3-deoxy-D-gluconate from pectin: step 1/5.</text>
</comment>
<evidence type="ECO:0000313" key="12">
    <source>
        <dbReference type="EMBL" id="PNR32360.1"/>
    </source>
</evidence>
<comment type="catalytic activity">
    <reaction evidence="10">
        <text>[(1-&gt;4)-alpha-D-galacturonosyl methyl ester](n) + n H2O = [(1-&gt;4)-alpha-D-galacturonosyl](n) + n methanol + n H(+)</text>
        <dbReference type="Rhea" id="RHEA:22380"/>
        <dbReference type="Rhea" id="RHEA-COMP:14570"/>
        <dbReference type="Rhea" id="RHEA-COMP:14573"/>
        <dbReference type="ChEBI" id="CHEBI:15377"/>
        <dbReference type="ChEBI" id="CHEBI:15378"/>
        <dbReference type="ChEBI" id="CHEBI:17790"/>
        <dbReference type="ChEBI" id="CHEBI:140522"/>
        <dbReference type="ChEBI" id="CHEBI:140523"/>
        <dbReference type="EC" id="3.1.1.11"/>
    </reaction>
</comment>
<dbReference type="AlphaFoldDB" id="A0A2K1ISV7"/>
<accession>A0A2K1ISV7</accession>
<dbReference type="RefSeq" id="XP_024358729.1">
    <property type="nucleotide sequence ID" value="XM_024502961.2"/>
</dbReference>
<dbReference type="PANTHER" id="PTHR31707">
    <property type="entry name" value="PECTINESTERASE"/>
    <property type="match status" value="1"/>
</dbReference>
<reference evidence="12 14" key="1">
    <citation type="journal article" date="2008" name="Science">
        <title>The Physcomitrella genome reveals evolutionary insights into the conquest of land by plants.</title>
        <authorList>
            <person name="Rensing S."/>
            <person name="Lang D."/>
            <person name="Zimmer A."/>
            <person name="Terry A."/>
            <person name="Salamov A."/>
            <person name="Shapiro H."/>
            <person name="Nishiyama T."/>
            <person name="Perroud P.-F."/>
            <person name="Lindquist E."/>
            <person name="Kamisugi Y."/>
            <person name="Tanahashi T."/>
            <person name="Sakakibara K."/>
            <person name="Fujita T."/>
            <person name="Oishi K."/>
            <person name="Shin-I T."/>
            <person name="Kuroki Y."/>
            <person name="Toyoda A."/>
            <person name="Suzuki Y."/>
            <person name="Hashimoto A."/>
            <person name="Yamaguchi K."/>
            <person name="Sugano A."/>
            <person name="Kohara Y."/>
            <person name="Fujiyama A."/>
            <person name="Anterola A."/>
            <person name="Aoki S."/>
            <person name="Ashton N."/>
            <person name="Barbazuk W.B."/>
            <person name="Barker E."/>
            <person name="Bennetzen J."/>
            <person name="Bezanilla M."/>
            <person name="Blankenship R."/>
            <person name="Cho S.H."/>
            <person name="Dutcher S."/>
            <person name="Estelle M."/>
            <person name="Fawcett J.A."/>
            <person name="Gundlach H."/>
            <person name="Hanada K."/>
            <person name="Heyl A."/>
            <person name="Hicks K.A."/>
            <person name="Hugh J."/>
            <person name="Lohr M."/>
            <person name="Mayer K."/>
            <person name="Melkozernov A."/>
            <person name="Murata T."/>
            <person name="Nelson D."/>
            <person name="Pils B."/>
            <person name="Prigge M."/>
            <person name="Reiss B."/>
            <person name="Renner T."/>
            <person name="Rombauts S."/>
            <person name="Rushton P."/>
            <person name="Sanderfoot A."/>
            <person name="Schween G."/>
            <person name="Shiu S.-H."/>
            <person name="Stueber K."/>
            <person name="Theodoulou F.L."/>
            <person name="Tu H."/>
            <person name="Van de Peer Y."/>
            <person name="Verrier P.J."/>
            <person name="Waters E."/>
            <person name="Wood A."/>
            <person name="Yang L."/>
            <person name="Cove D."/>
            <person name="Cuming A."/>
            <person name="Hasebe M."/>
            <person name="Lucas S."/>
            <person name="Mishler D.B."/>
            <person name="Reski R."/>
            <person name="Grigoriev I."/>
            <person name="Quatrano R.S."/>
            <person name="Boore J.L."/>
        </authorList>
    </citation>
    <scope>NUCLEOTIDE SEQUENCE [LARGE SCALE GENOMIC DNA]</scope>
    <source>
        <strain evidence="13 14">cv. Gransden 2004</strain>
    </source>
</reference>
<evidence type="ECO:0000256" key="10">
    <source>
        <dbReference type="RuleBase" id="RU000589"/>
    </source>
</evidence>
<comment type="subcellular location">
    <subcellularLocation>
        <location evidence="1">Secreted</location>
        <location evidence="1">Cell wall</location>
    </subcellularLocation>
</comment>
<gene>
    <name evidence="13" type="primary">LOC112273908</name>
    <name evidence="12" type="ORF">PHYPA_026486</name>
</gene>
<dbReference type="EnsemblPlants" id="Pp3c21_22110V3.2">
    <property type="protein sequence ID" value="Pp3c21_22110V3.2"/>
    <property type="gene ID" value="Pp3c21_22110"/>
</dbReference>
<dbReference type="Gene3D" id="2.160.20.10">
    <property type="entry name" value="Single-stranded right-handed beta-helix, Pectin lyase-like"/>
    <property type="match status" value="1"/>
</dbReference>
<dbReference type="UniPathway" id="UPA00545">
    <property type="reaction ID" value="UER00823"/>
</dbReference>
<dbReference type="FunCoup" id="A0A2K1ISV7">
    <property type="interactions" value="118"/>
</dbReference>
<dbReference type="GO" id="GO:0030599">
    <property type="term" value="F:pectinesterase activity"/>
    <property type="evidence" value="ECO:0000318"/>
    <property type="project" value="GO_Central"/>
</dbReference>
<keyword evidence="6" id="KW-0964">Secreted</keyword>
<dbReference type="InterPro" id="IPR012334">
    <property type="entry name" value="Pectin_lyas_fold"/>
</dbReference>
<evidence type="ECO:0000256" key="3">
    <source>
        <dbReference type="ARBA" id="ARBA00006027"/>
    </source>
</evidence>
<evidence type="ECO:0000256" key="7">
    <source>
        <dbReference type="ARBA" id="ARBA00022801"/>
    </source>
</evidence>
<dbReference type="Pfam" id="PF04043">
    <property type="entry name" value="PMEI"/>
    <property type="match status" value="1"/>
</dbReference>
<comment type="similarity">
    <text evidence="4">In the C-terminal section; belongs to the pectinesterase family.</text>
</comment>
<dbReference type="Pfam" id="PF01095">
    <property type="entry name" value="Pectinesterase"/>
    <property type="match status" value="1"/>
</dbReference>
<dbReference type="Proteomes" id="UP000006727">
    <property type="component" value="Chromosome 21"/>
</dbReference>
<evidence type="ECO:0000313" key="13">
    <source>
        <dbReference type="EnsemblPlants" id="Pp3c21_22110V3.1"/>
    </source>
</evidence>
<dbReference type="SUPFAM" id="SSF101148">
    <property type="entry name" value="Plant invertase/pectin methylesterase inhibitor"/>
    <property type="match status" value="1"/>
</dbReference>
<dbReference type="SMART" id="SM00856">
    <property type="entry name" value="PMEI"/>
    <property type="match status" value="1"/>
</dbReference>
<dbReference type="InterPro" id="IPR000070">
    <property type="entry name" value="Pectinesterase_cat"/>
</dbReference>
<dbReference type="GO" id="GO:0042545">
    <property type="term" value="P:cell wall modification"/>
    <property type="evidence" value="ECO:0007669"/>
    <property type="project" value="UniProtKB-UniRule"/>
</dbReference>
<evidence type="ECO:0000256" key="1">
    <source>
        <dbReference type="ARBA" id="ARBA00004191"/>
    </source>
</evidence>
<evidence type="ECO:0000256" key="5">
    <source>
        <dbReference type="ARBA" id="ARBA00013229"/>
    </source>
</evidence>
<reference evidence="12 14" key="2">
    <citation type="journal article" date="2018" name="Plant J.">
        <title>The Physcomitrella patens chromosome-scale assembly reveals moss genome structure and evolution.</title>
        <authorList>
            <person name="Lang D."/>
            <person name="Ullrich K.K."/>
            <person name="Murat F."/>
            <person name="Fuchs J."/>
            <person name="Jenkins J."/>
            <person name="Haas F.B."/>
            <person name="Piednoel M."/>
            <person name="Gundlach H."/>
            <person name="Van Bel M."/>
            <person name="Meyberg R."/>
            <person name="Vives C."/>
            <person name="Morata J."/>
            <person name="Symeonidi A."/>
            <person name="Hiss M."/>
            <person name="Muchero W."/>
            <person name="Kamisugi Y."/>
            <person name="Saleh O."/>
            <person name="Blanc G."/>
            <person name="Decker E.L."/>
            <person name="van Gessel N."/>
            <person name="Grimwood J."/>
            <person name="Hayes R.D."/>
            <person name="Graham S.W."/>
            <person name="Gunter L.E."/>
            <person name="McDaniel S.F."/>
            <person name="Hoernstein S.N.W."/>
            <person name="Larsson A."/>
            <person name="Li F.W."/>
            <person name="Perroud P.F."/>
            <person name="Phillips J."/>
            <person name="Ranjan P."/>
            <person name="Rokshar D.S."/>
            <person name="Rothfels C.J."/>
            <person name="Schneider L."/>
            <person name="Shu S."/>
            <person name="Stevenson D.W."/>
            <person name="Thummler F."/>
            <person name="Tillich M."/>
            <person name="Villarreal Aguilar J.C."/>
            <person name="Widiez T."/>
            <person name="Wong G.K."/>
            <person name="Wymore A."/>
            <person name="Zhang Y."/>
            <person name="Zimmer A.D."/>
            <person name="Quatrano R.S."/>
            <person name="Mayer K.F.X."/>
            <person name="Goodstein D."/>
            <person name="Casacuberta J.M."/>
            <person name="Vandepoele K."/>
            <person name="Reski R."/>
            <person name="Cuming A.C."/>
            <person name="Tuskan G.A."/>
            <person name="Maumus F."/>
            <person name="Salse J."/>
            <person name="Schmutz J."/>
            <person name="Rensing S.A."/>
        </authorList>
    </citation>
    <scope>NUCLEOTIDE SEQUENCE [LARGE SCALE GENOMIC DNA]</scope>
    <source>
        <strain evidence="13 14">cv. Gransden 2004</strain>
    </source>
</reference>
<sequence length="619" mass="67712">MGKASRCLNGERANVDGKREMKDFQCKPSKCKVRTTQIIERVVRFFALLSLLAPSDCTQILRGYREGRNLSAQASQLRQLKQAPDPVNTYNIELVCSATRYPASCLSALLLDARSVNAPPRRLVEILTAISMEHSLAALLDGQTLATLVPTANNVNLTAVSAQCMELLDLAAYHMQNSEAAFPARLFQDILAWLSGALQQTNDCYYALTPFRSSTSSLAFVTEMTDRLNTTVELISNSLALTGSMVSYGSDATGWKSPPESRVDQLLELNETSNTDISPGWMGVADRAFLHAPSPQAALDLGELVVTVALDSISPSIQAAVNDAPSWCPTRYVIYIKAGVYNEIVRVPKDKINLMFVGDGSNATIITGNLHVQTPGITTWLSATVAVTGAGFIARGISFENTAGPEQHQAVALRVESDKSAFQDCAILGHQDSLYTHSLRQFFKDCTVAGTVDFIFGNSAAMFQTCNIVVRVGQMNGSSTRLLTAQGRIDPGQKTSLVFQNCSVYGTPEYNALQRAQPTQHRVYLGRPWKQYSRTVFIYTYMSEIVQPQGWSPWKGQFALDTLMDAEYGSYGPGAANVSQRIAWSTQLSFQQAQRFSAQRLVQADSWLPAAAITYLPLV</sequence>
<keyword evidence="7 10" id="KW-0378">Hydrolase</keyword>
<dbReference type="KEGG" id="ppp:112273908"/>
<organism evidence="12">
    <name type="scientific">Physcomitrium patens</name>
    <name type="common">Spreading-leaved earth moss</name>
    <name type="synonym">Physcomitrella patens</name>
    <dbReference type="NCBI Taxonomy" id="3218"/>
    <lineage>
        <taxon>Eukaryota</taxon>
        <taxon>Viridiplantae</taxon>
        <taxon>Streptophyta</taxon>
        <taxon>Embryophyta</taxon>
        <taxon>Bryophyta</taxon>
        <taxon>Bryophytina</taxon>
        <taxon>Bryopsida</taxon>
        <taxon>Funariidae</taxon>
        <taxon>Funariales</taxon>
        <taxon>Funariaceae</taxon>
        <taxon>Physcomitrium</taxon>
    </lineage>
</organism>
<evidence type="ECO:0000256" key="2">
    <source>
        <dbReference type="ARBA" id="ARBA00005184"/>
    </source>
</evidence>
<dbReference type="GO" id="GO:0045490">
    <property type="term" value="P:pectin catabolic process"/>
    <property type="evidence" value="ECO:0007669"/>
    <property type="project" value="UniProtKB-UniRule"/>
</dbReference>
<dbReference type="EnsemblPlants" id="Pp3c21_22110V3.1">
    <property type="protein sequence ID" value="Pp3c21_22110V3.1"/>
    <property type="gene ID" value="Pp3c21_22110"/>
</dbReference>
<dbReference type="GO" id="GO:0046910">
    <property type="term" value="F:pectinesterase inhibitor activity"/>
    <property type="evidence" value="ECO:0000318"/>
    <property type="project" value="GO_Central"/>
</dbReference>
<name>A0A2K1ISV7_PHYPA</name>
<feature type="active site" evidence="9">
    <location>
        <position position="453"/>
    </location>
</feature>
<proteinExistence type="inferred from homology"/>
<dbReference type="EC" id="3.1.1.11" evidence="5 10"/>
<comment type="similarity">
    <text evidence="3">In the N-terminal section; belongs to the PMEI family.</text>
</comment>
<evidence type="ECO:0000259" key="11">
    <source>
        <dbReference type="SMART" id="SM00856"/>
    </source>
</evidence>
<protein>
    <recommendedName>
        <fullName evidence="5 10">Pectinesterase</fullName>
        <ecNumber evidence="5 10">3.1.1.11</ecNumber>
    </recommendedName>
</protein>
<dbReference type="NCBIfam" id="TIGR01614">
    <property type="entry name" value="PME_inhib"/>
    <property type="match status" value="1"/>
</dbReference>
<dbReference type="InterPro" id="IPR033131">
    <property type="entry name" value="Pectinesterase_Asp_AS"/>
</dbReference>
<dbReference type="InterPro" id="IPR035513">
    <property type="entry name" value="Invertase/methylesterase_inhib"/>
</dbReference>
<keyword evidence="8 10" id="KW-0063">Aspartyl esterase</keyword>
<dbReference type="Gramene" id="Pp3c21_22110V3.2">
    <property type="protein sequence ID" value="Pp3c21_22110V3.2"/>
    <property type="gene ID" value="Pp3c21_22110"/>
</dbReference>
<dbReference type="InterPro" id="IPR011050">
    <property type="entry name" value="Pectin_lyase_fold/virulence"/>
</dbReference>
<dbReference type="STRING" id="3218.A0A2K1ISV7"/>
<dbReference type="InterPro" id="IPR006501">
    <property type="entry name" value="Pectinesterase_inhib_dom"/>
</dbReference>
<evidence type="ECO:0000313" key="14">
    <source>
        <dbReference type="Proteomes" id="UP000006727"/>
    </source>
</evidence>
<dbReference type="EMBL" id="ABEU02000021">
    <property type="protein sequence ID" value="PNR32360.1"/>
    <property type="molecule type" value="Genomic_DNA"/>
</dbReference>
<evidence type="ECO:0000256" key="4">
    <source>
        <dbReference type="ARBA" id="ARBA00007786"/>
    </source>
</evidence>
<feature type="domain" description="Pectinesterase inhibitor" evidence="11">
    <location>
        <begin position="87"/>
        <end position="241"/>
    </location>
</feature>
<dbReference type="CDD" id="cd15798">
    <property type="entry name" value="PMEI-like_3"/>
    <property type="match status" value="1"/>
</dbReference>
<dbReference type="PROSITE" id="PS00503">
    <property type="entry name" value="PECTINESTERASE_2"/>
    <property type="match status" value="1"/>
</dbReference>